<comment type="catalytic activity">
    <reaction evidence="1">
        <text>a diacylglycerol + H2O = a monoacylglycerol + a fatty acid + H(+)</text>
        <dbReference type="Rhea" id="RHEA:32731"/>
        <dbReference type="ChEBI" id="CHEBI:15377"/>
        <dbReference type="ChEBI" id="CHEBI:15378"/>
        <dbReference type="ChEBI" id="CHEBI:17408"/>
        <dbReference type="ChEBI" id="CHEBI:18035"/>
        <dbReference type="ChEBI" id="CHEBI:28868"/>
    </reaction>
</comment>
<organism evidence="4 5">
    <name type="scientific">Malassezia japonica</name>
    <dbReference type="NCBI Taxonomy" id="223818"/>
    <lineage>
        <taxon>Eukaryota</taxon>
        <taxon>Fungi</taxon>
        <taxon>Dikarya</taxon>
        <taxon>Basidiomycota</taxon>
        <taxon>Ustilaginomycotina</taxon>
        <taxon>Malasseziomycetes</taxon>
        <taxon>Malasseziales</taxon>
        <taxon>Malasseziaceae</taxon>
        <taxon>Malassezia</taxon>
    </lineage>
</organism>
<evidence type="ECO:0000256" key="1">
    <source>
        <dbReference type="ARBA" id="ARBA00047591"/>
    </source>
</evidence>
<proteinExistence type="predicted"/>
<evidence type="ECO:0000313" key="4">
    <source>
        <dbReference type="EMBL" id="WFD40138.1"/>
    </source>
</evidence>
<dbReference type="InterPro" id="IPR000073">
    <property type="entry name" value="AB_hydrolase_1"/>
</dbReference>
<dbReference type="GeneID" id="85226775"/>
<name>A0AAF0JB50_9BASI</name>
<keyword evidence="5" id="KW-1185">Reference proteome</keyword>
<dbReference type="RefSeq" id="XP_060123035.1">
    <property type="nucleotide sequence ID" value="XM_060267052.1"/>
</dbReference>
<protein>
    <recommendedName>
        <fullName evidence="3">AB hydrolase-1 domain-containing protein</fullName>
    </recommendedName>
</protein>
<dbReference type="SUPFAM" id="SSF53474">
    <property type="entry name" value="alpha/beta-Hydrolases"/>
    <property type="match status" value="1"/>
</dbReference>
<feature type="domain" description="AB hydrolase-1" evidence="3">
    <location>
        <begin position="28"/>
        <end position="265"/>
    </location>
</feature>
<dbReference type="PANTHER" id="PTHR43433:SF5">
    <property type="entry name" value="AB HYDROLASE-1 DOMAIN-CONTAINING PROTEIN"/>
    <property type="match status" value="1"/>
</dbReference>
<gene>
    <name evidence="4" type="ORF">MJAP1_003124</name>
</gene>
<dbReference type="InterPro" id="IPR050471">
    <property type="entry name" value="AB_hydrolase"/>
</dbReference>
<dbReference type="AlphaFoldDB" id="A0AAF0JB50"/>
<dbReference type="Gene3D" id="3.40.50.1820">
    <property type="entry name" value="alpha/beta hydrolase"/>
    <property type="match status" value="1"/>
</dbReference>
<evidence type="ECO:0000313" key="5">
    <source>
        <dbReference type="Proteomes" id="UP001217754"/>
    </source>
</evidence>
<dbReference type="PANTHER" id="PTHR43433">
    <property type="entry name" value="HYDROLASE, ALPHA/BETA FOLD FAMILY PROTEIN"/>
    <property type="match status" value="1"/>
</dbReference>
<dbReference type="Proteomes" id="UP001217754">
    <property type="component" value="Chromosome 5"/>
</dbReference>
<accession>A0AAF0JB50</accession>
<dbReference type="Pfam" id="PF00561">
    <property type="entry name" value="Abhydrolase_1"/>
    <property type="match status" value="1"/>
</dbReference>
<evidence type="ECO:0000256" key="2">
    <source>
        <dbReference type="ARBA" id="ARBA00048461"/>
    </source>
</evidence>
<dbReference type="EMBL" id="CP119962">
    <property type="protein sequence ID" value="WFD40138.1"/>
    <property type="molecule type" value="Genomic_DNA"/>
</dbReference>
<evidence type="ECO:0000259" key="3">
    <source>
        <dbReference type="Pfam" id="PF00561"/>
    </source>
</evidence>
<dbReference type="InterPro" id="IPR029058">
    <property type="entry name" value="AB_hydrolase_fold"/>
</dbReference>
<sequence>MAEPQVFGTKDGARIGYRVYGTSDAHLPLVLVNGMSAIMQDWEELAQSISQTRKVVLLDHRGIGASHMSENEEEDYTIDMMADDVLALLRHLRFQKVDLLGFSMGGLVVQAVVTHPDAKPVEGGVVIDGVEVRHVVLSATFAKMPKSEFKPKNIPTGKGMSREERNRAVTEFMIKMQYHDAAIGPDGPLAKRASERIDLALGTRRPQMVIAQQAGAIAQFDAREGLQRLPRTLPVLIIHGKYDRMVDYGEAKILEENIPQAKRHIPSVQGDAEAFGHMWFDYFDLQSAWVRPLTHFLDGPPAKL</sequence>
<reference evidence="4" key="1">
    <citation type="submission" date="2023-03" db="EMBL/GenBank/DDBJ databases">
        <title>Mating type loci evolution in Malassezia.</title>
        <authorList>
            <person name="Coelho M.A."/>
        </authorList>
    </citation>
    <scope>NUCLEOTIDE SEQUENCE</scope>
    <source>
        <strain evidence="4">CBS 9431</strain>
    </source>
</reference>
<comment type="catalytic activity">
    <reaction evidence="2">
        <text>a monoacylglycerol + H2O = glycerol + a fatty acid + H(+)</text>
        <dbReference type="Rhea" id="RHEA:15245"/>
        <dbReference type="ChEBI" id="CHEBI:15377"/>
        <dbReference type="ChEBI" id="CHEBI:15378"/>
        <dbReference type="ChEBI" id="CHEBI:17408"/>
        <dbReference type="ChEBI" id="CHEBI:17754"/>
        <dbReference type="ChEBI" id="CHEBI:28868"/>
    </reaction>
</comment>